<comment type="caution">
    <text evidence="3">The sequence shown here is derived from an EMBL/GenBank/DDBJ whole genome shotgun (WGS) entry which is preliminary data.</text>
</comment>
<evidence type="ECO:0000313" key="4">
    <source>
        <dbReference type="Proteomes" id="UP000637628"/>
    </source>
</evidence>
<evidence type="ECO:0000313" key="3">
    <source>
        <dbReference type="EMBL" id="GIE00171.1"/>
    </source>
</evidence>
<dbReference type="Proteomes" id="UP000637628">
    <property type="component" value="Unassembled WGS sequence"/>
</dbReference>
<reference evidence="3 4" key="1">
    <citation type="submission" date="2021-01" db="EMBL/GenBank/DDBJ databases">
        <title>Whole genome shotgun sequence of Actinoplanes durhamensis NBRC 14914.</title>
        <authorList>
            <person name="Komaki H."/>
            <person name="Tamura T."/>
        </authorList>
    </citation>
    <scope>NUCLEOTIDE SEQUENCE [LARGE SCALE GENOMIC DNA]</scope>
    <source>
        <strain evidence="3 4">NBRC 14914</strain>
    </source>
</reference>
<evidence type="ECO:0008006" key="5">
    <source>
        <dbReference type="Google" id="ProtNLM"/>
    </source>
</evidence>
<evidence type="ECO:0000259" key="2">
    <source>
        <dbReference type="SMART" id="SM01204"/>
    </source>
</evidence>
<dbReference type="Pfam" id="PF10442">
    <property type="entry name" value="FIST_C"/>
    <property type="match status" value="1"/>
</dbReference>
<dbReference type="InterPro" id="IPR013702">
    <property type="entry name" value="FIST_domain_N"/>
</dbReference>
<dbReference type="SMART" id="SM01204">
    <property type="entry name" value="FIST_C"/>
    <property type="match status" value="1"/>
</dbReference>
<proteinExistence type="predicted"/>
<organism evidence="3 4">
    <name type="scientific">Paractinoplanes durhamensis</name>
    <dbReference type="NCBI Taxonomy" id="113563"/>
    <lineage>
        <taxon>Bacteria</taxon>
        <taxon>Bacillati</taxon>
        <taxon>Actinomycetota</taxon>
        <taxon>Actinomycetes</taxon>
        <taxon>Micromonosporales</taxon>
        <taxon>Micromonosporaceae</taxon>
        <taxon>Paractinoplanes</taxon>
    </lineage>
</organism>
<name>A0ABQ3YRK1_9ACTN</name>
<accession>A0ABQ3YRK1</accession>
<dbReference type="Pfam" id="PF08495">
    <property type="entry name" value="FIST"/>
    <property type="match status" value="1"/>
</dbReference>
<feature type="domain" description="FIST" evidence="1">
    <location>
        <begin position="39"/>
        <end position="234"/>
    </location>
</feature>
<dbReference type="PANTHER" id="PTHR40252:SF2">
    <property type="entry name" value="BLR0328 PROTEIN"/>
    <property type="match status" value="1"/>
</dbReference>
<dbReference type="SMART" id="SM00897">
    <property type="entry name" value="FIST"/>
    <property type="match status" value="1"/>
</dbReference>
<keyword evidence="4" id="KW-1185">Reference proteome</keyword>
<evidence type="ECO:0000259" key="1">
    <source>
        <dbReference type="SMART" id="SM00897"/>
    </source>
</evidence>
<protein>
    <recommendedName>
        <fullName evidence="5">FIST domain containing protein</fullName>
    </recommendedName>
</protein>
<feature type="domain" description="FIST C-domain" evidence="2">
    <location>
        <begin position="235"/>
        <end position="365"/>
    </location>
</feature>
<sequence length="384" mass="39888">MSIQVSPTANGVVITRSAVTHRADAAGAIAELRDQLGDTADLYAIFVSTSYDLDETATAISAWCGDRVIGCTSSGNIGPGGYDAAGISAIALSGGGVHARTISLSPLTDVQGTLEQAGPQLAELHAMWESADGFAILLVDGLSMREDRLAAGLMATLGDVPIIGGSAGDALTFSHTAVYSEGRFEADTATFTMVTLDGPFELFRLQHHEPTDQVLVATAASPDRRLVQAFNGRPAAEVYAQAAGVDVGQLGPAVFSAHPLVLQAAGGSWIRSIAANEDDGSLSLLAAVDVGEVLRLGRSAGIVEKLEERFAILAESLGGINGVLTFDCVLRRLEFEEHGLNDEMGQILARNGACGFSTYGEQFNGMHMNQTLVAVAFGGSPHAN</sequence>
<dbReference type="PANTHER" id="PTHR40252">
    <property type="entry name" value="BLR0328 PROTEIN"/>
    <property type="match status" value="1"/>
</dbReference>
<dbReference type="EMBL" id="BOML01000013">
    <property type="protein sequence ID" value="GIE00171.1"/>
    <property type="molecule type" value="Genomic_DNA"/>
</dbReference>
<dbReference type="InterPro" id="IPR019494">
    <property type="entry name" value="FIST_C"/>
</dbReference>
<gene>
    <name evidence="3" type="ORF">Adu01nite_15210</name>
</gene>
<dbReference type="RefSeq" id="WP_203725801.1">
    <property type="nucleotide sequence ID" value="NZ_BAAATX010000002.1"/>
</dbReference>